<sequence>MFSFNKLKVAVAFSDLLHESLNKPKVLSNILRSISTNREINRKYSASEV</sequence>
<dbReference type="Proteomes" id="UP000789759">
    <property type="component" value="Unassembled WGS sequence"/>
</dbReference>
<accession>A0A9N9BYR9</accession>
<evidence type="ECO:0000313" key="2">
    <source>
        <dbReference type="Proteomes" id="UP000789759"/>
    </source>
</evidence>
<comment type="caution">
    <text evidence="1">The sequence shown here is derived from an EMBL/GenBank/DDBJ whole genome shotgun (WGS) entry which is preliminary data.</text>
</comment>
<keyword evidence="2" id="KW-1185">Reference proteome</keyword>
<evidence type="ECO:0000313" key="1">
    <source>
        <dbReference type="EMBL" id="CAG8580376.1"/>
    </source>
</evidence>
<organism evidence="1 2">
    <name type="scientific">Cetraspora pellucida</name>
    <dbReference type="NCBI Taxonomy" id="1433469"/>
    <lineage>
        <taxon>Eukaryota</taxon>
        <taxon>Fungi</taxon>
        <taxon>Fungi incertae sedis</taxon>
        <taxon>Mucoromycota</taxon>
        <taxon>Glomeromycotina</taxon>
        <taxon>Glomeromycetes</taxon>
        <taxon>Diversisporales</taxon>
        <taxon>Gigasporaceae</taxon>
        <taxon>Cetraspora</taxon>
    </lineage>
</organism>
<dbReference type="EMBL" id="CAJVQA010003663">
    <property type="protein sequence ID" value="CAG8580376.1"/>
    <property type="molecule type" value="Genomic_DNA"/>
</dbReference>
<gene>
    <name evidence="1" type="ORF">CPELLU_LOCUS6061</name>
</gene>
<reference evidence="1" key="1">
    <citation type="submission" date="2021-06" db="EMBL/GenBank/DDBJ databases">
        <authorList>
            <person name="Kallberg Y."/>
            <person name="Tangrot J."/>
            <person name="Rosling A."/>
        </authorList>
    </citation>
    <scope>NUCLEOTIDE SEQUENCE</scope>
    <source>
        <strain evidence="1">FL966</strain>
    </source>
</reference>
<dbReference type="AlphaFoldDB" id="A0A9N9BYR9"/>
<proteinExistence type="predicted"/>
<name>A0A9N9BYR9_9GLOM</name>
<protein>
    <submittedName>
        <fullName evidence="1">5117_t:CDS:1</fullName>
    </submittedName>
</protein>